<feature type="transmembrane region" description="Helical" evidence="1">
    <location>
        <begin position="613"/>
        <end position="633"/>
    </location>
</feature>
<feature type="transmembrane region" description="Helical" evidence="1">
    <location>
        <begin position="12"/>
        <end position="29"/>
    </location>
</feature>
<proteinExistence type="predicted"/>
<accession>A0A8J7P6S1</accession>
<sequence length="1161" mass="131319">MTSQGDNKDRLLPVLAILAALGLLLYAWLQSSVFPTASLNLSVSRQQILDKARFFASKYGYDGNIFPEPGQFAPPSQAQPKAKDKPAKDIESIVFTSFEEAKTFLEWELGLNRSAKLMQGEIPIWAWSVRFCREFAMEQFRVWLSPDGKLIGFSRNIEPERPMKSLNHQEAIYLASDFLKGEAAVVAGTCKLVRDENRGQLHRTDYTFVFEDQTKDYAGGKLRHYIGISGDQITGYTRYLFVPDSFSRKYENLRSYNNLLQNIASIFYGTLQIISVLVVPWAISRKEMRFRFAVFGGLIMAIVSLLDRINDFESYRTSYDTAVAYSDFVLGYFTRSGASALGSALVGAILFGGADTLYRRFYPDRVALENFLRLPGFLTSEGCKALSVGYLVAGIHLGWIVLYYLLGDKLNFWCPSGIDSVETLSSSMPFYSAISLGLHAASQEETVARIVGLSIVQRATGKFWLANFAQAMIWAFMHSSYPQQPCFARGIELTVVGLFYGYILRRYGLLPCFIGHYLLDAFLDVKPLFSVGASQPFLWFSSLLPLLPFALLLIVSLAVRSLRRSSHFDLAAFDLSLTNRALPSAAAPLVDNAKLEESASVEHFQYKGFSRRFRIVASLFSLLALVTTFFFHLPVPGDNSRVKINAFQAMDRASQILKQAGINVSHHMVLPTLFSNVGTYEMQYLYEKVGREKMLALCNQTQPGLLWSVRYFRFRDPTEYHVELRGDGSEYSLNLTEDDDAPGKRISEKEATAIALAYIKRVHPEYKNFKLSKVSWEDEKNRRDYSFEFGVPEYQVGDAPYRFSLQVVGDLPCNFSQAWQIPEAWSFERSKARPYDTVLENLRLYSAVAVGIVLLVWVVGLLRSGVMRFRAPLVVALLLALVPLLEQVNHLPSFWSGYSSELTDITYITERALSLVQHCGGVFWRVFLTLTLCFAVFRLLQPVFKTELFPLLSAAFKPRGVVDRLTQRELWIDGIIAAVTIEALTQLRETLRSVLLFYYSPDIRSERVDILGNFPEYFSAVFSDLLELPQSFLMSAAGFVIAVGLYVRFCRNFWFYMLFSVVYDLIVNSGQRYWQDYLINVGCGAIGSALLWYYLAKLARLNPVAYLVKIVLDDCLVFIYAIYAYGLPAFAPDLVALLLYLLSPLAVVLYITLRNKSLKAS</sequence>
<feature type="transmembrane region" description="Helical" evidence="1">
    <location>
        <begin position="1077"/>
        <end position="1095"/>
    </location>
</feature>
<gene>
    <name evidence="2" type="ORF">J0M35_01125</name>
</gene>
<protein>
    <submittedName>
        <fullName evidence="2">CPBP family intramembrane metalloprotease</fullName>
    </submittedName>
</protein>
<dbReference type="AlphaFoldDB" id="A0A8J7P6S1"/>
<keyword evidence="1" id="KW-0812">Transmembrane</keyword>
<keyword evidence="2" id="KW-0482">Metalloprotease</keyword>
<reference evidence="2" key="1">
    <citation type="submission" date="2021-02" db="EMBL/GenBank/DDBJ databases">
        <title>Genome-Resolved Metagenomics of a Microbial Community Performing Photosynthetic Biological Nutrient Removal.</title>
        <authorList>
            <person name="Mcdaniel E.A."/>
        </authorList>
    </citation>
    <scope>NUCLEOTIDE SEQUENCE</scope>
    <source>
        <strain evidence="2">UWPOB_OBS1</strain>
    </source>
</reference>
<keyword evidence="2" id="KW-0645">Protease</keyword>
<feature type="transmembrane region" description="Helical" evidence="1">
    <location>
        <begin position="329"/>
        <end position="351"/>
    </location>
</feature>
<feature type="transmembrane region" description="Helical" evidence="1">
    <location>
        <begin position="1134"/>
        <end position="1153"/>
    </location>
</feature>
<feature type="transmembrane region" description="Helical" evidence="1">
    <location>
        <begin position="842"/>
        <end position="862"/>
    </location>
</feature>
<organism evidence="2 3">
    <name type="scientific">Candidatus Obscuribacter phosphatis</name>
    <dbReference type="NCBI Taxonomy" id="1906157"/>
    <lineage>
        <taxon>Bacteria</taxon>
        <taxon>Bacillati</taxon>
        <taxon>Candidatus Melainabacteria</taxon>
        <taxon>Candidatus Obscuribacterales</taxon>
        <taxon>Candidatus Obscuribacteraceae</taxon>
        <taxon>Candidatus Obscuribacter</taxon>
    </lineage>
</organism>
<feature type="transmembrane region" description="Helical" evidence="1">
    <location>
        <begin position="493"/>
        <end position="517"/>
    </location>
</feature>
<dbReference type="Proteomes" id="UP000664277">
    <property type="component" value="Unassembled WGS sequence"/>
</dbReference>
<name>A0A8J7P6S1_9BACT</name>
<comment type="caution">
    <text evidence="2">The sequence shown here is derived from an EMBL/GenBank/DDBJ whole genome shotgun (WGS) entry which is preliminary data.</text>
</comment>
<evidence type="ECO:0000313" key="3">
    <source>
        <dbReference type="Proteomes" id="UP000664277"/>
    </source>
</evidence>
<feature type="transmembrane region" description="Helical" evidence="1">
    <location>
        <begin position="1107"/>
        <end position="1128"/>
    </location>
</feature>
<dbReference type="GO" id="GO:0008237">
    <property type="term" value="F:metallopeptidase activity"/>
    <property type="evidence" value="ECO:0007669"/>
    <property type="project" value="UniProtKB-KW"/>
</dbReference>
<dbReference type="EMBL" id="JAFLCK010000001">
    <property type="protein sequence ID" value="MBN8658936.1"/>
    <property type="molecule type" value="Genomic_DNA"/>
</dbReference>
<feature type="transmembrane region" description="Helical" evidence="1">
    <location>
        <begin position="388"/>
        <end position="406"/>
    </location>
</feature>
<feature type="transmembrane region" description="Helical" evidence="1">
    <location>
        <begin position="263"/>
        <end position="283"/>
    </location>
</feature>
<feature type="transmembrane region" description="Helical" evidence="1">
    <location>
        <begin position="1053"/>
        <end position="1071"/>
    </location>
</feature>
<keyword evidence="1" id="KW-1133">Transmembrane helix</keyword>
<evidence type="ECO:0000256" key="1">
    <source>
        <dbReference type="SAM" id="Phobius"/>
    </source>
</evidence>
<feature type="transmembrane region" description="Helical" evidence="1">
    <location>
        <begin position="290"/>
        <end position="309"/>
    </location>
</feature>
<keyword evidence="1" id="KW-0472">Membrane</keyword>
<keyword evidence="2" id="KW-0378">Hydrolase</keyword>
<feature type="transmembrane region" description="Helical" evidence="1">
    <location>
        <begin position="463"/>
        <end position="481"/>
    </location>
</feature>
<evidence type="ECO:0000313" key="2">
    <source>
        <dbReference type="EMBL" id="MBN8658936.1"/>
    </source>
</evidence>
<feature type="transmembrane region" description="Helical" evidence="1">
    <location>
        <begin position="922"/>
        <end position="940"/>
    </location>
</feature>
<feature type="transmembrane region" description="Helical" evidence="1">
    <location>
        <begin position="537"/>
        <end position="559"/>
    </location>
</feature>
<feature type="transmembrane region" description="Helical" evidence="1">
    <location>
        <begin position="1028"/>
        <end position="1046"/>
    </location>
</feature>